<name>A0ABY7NJ86_9SPHN</name>
<evidence type="ECO:0000313" key="3">
    <source>
        <dbReference type="Proteomes" id="UP001210865"/>
    </source>
</evidence>
<dbReference type="Proteomes" id="UP001210865">
    <property type="component" value="Chromosome"/>
</dbReference>
<accession>A0ABY7NJ86</accession>
<evidence type="ECO:0000256" key="1">
    <source>
        <dbReference type="SAM" id="SignalP"/>
    </source>
</evidence>
<proteinExistence type="predicted"/>
<feature type="signal peptide" evidence="1">
    <location>
        <begin position="1"/>
        <end position="18"/>
    </location>
</feature>
<gene>
    <name evidence="2" type="ORF">PBT88_12635</name>
</gene>
<evidence type="ECO:0008006" key="4">
    <source>
        <dbReference type="Google" id="ProtNLM"/>
    </source>
</evidence>
<feature type="chain" id="PRO_5046998399" description="Beta/gamma crystallin 'Greek key' domain-containing protein" evidence="1">
    <location>
        <begin position="19"/>
        <end position="156"/>
    </location>
</feature>
<keyword evidence="1" id="KW-0732">Signal</keyword>
<dbReference type="RefSeq" id="WP_270075700.1">
    <property type="nucleotide sequence ID" value="NZ_CP115174.1"/>
</dbReference>
<evidence type="ECO:0000313" key="2">
    <source>
        <dbReference type="EMBL" id="WBO21050.1"/>
    </source>
</evidence>
<protein>
    <recommendedName>
        <fullName evidence="4">Beta/gamma crystallin 'Greek key' domain-containing protein</fullName>
    </recommendedName>
</protein>
<reference evidence="2 3" key="1">
    <citation type="submission" date="2022-12" db="EMBL/GenBank/DDBJ databases">
        <title>Sphingomonas abieness sp. nov., an endophytic bacterium isolated from Abies koreana.</title>
        <authorList>
            <person name="Jiang L."/>
            <person name="Lee J."/>
        </authorList>
    </citation>
    <scope>NUCLEOTIDE SEQUENCE [LARGE SCALE GENOMIC DNA]</scope>
    <source>
        <strain evidence="3">PAMB 00755</strain>
    </source>
</reference>
<dbReference type="EMBL" id="CP115174">
    <property type="protein sequence ID" value="WBO21050.1"/>
    <property type="molecule type" value="Genomic_DNA"/>
</dbReference>
<keyword evidence="3" id="KW-1185">Reference proteome</keyword>
<sequence>MITLALAAYLFGTTAAPASPSKGAGAGSAEFAELRITQSLVIRVPARRSRRYAGPDMAPPPAAFKEHKGPKCIDAATIGGAAVTSQDRVDFILKGGKRVRAVLENECPALDYYSGFYFQAPADGKLCADRDSIHTRSGGDCQIDKFRALTPISPGK</sequence>
<organism evidence="2 3">
    <name type="scientific">Sphingomonas abietis</name>
    <dbReference type="NCBI Taxonomy" id="3012344"/>
    <lineage>
        <taxon>Bacteria</taxon>
        <taxon>Pseudomonadati</taxon>
        <taxon>Pseudomonadota</taxon>
        <taxon>Alphaproteobacteria</taxon>
        <taxon>Sphingomonadales</taxon>
        <taxon>Sphingomonadaceae</taxon>
        <taxon>Sphingomonas</taxon>
    </lineage>
</organism>